<dbReference type="AlphaFoldDB" id="Q1Q509"/>
<dbReference type="Gene3D" id="1.20.1420.30">
    <property type="entry name" value="NCX, central ion-binding region"/>
    <property type="match status" value="1"/>
</dbReference>
<dbReference type="GO" id="GO:0005262">
    <property type="term" value="F:calcium channel activity"/>
    <property type="evidence" value="ECO:0007669"/>
    <property type="project" value="TreeGrafter"/>
</dbReference>
<sequence>MFVISMLLFLIGGFVILMIGAEALVRGGSSLALRLGITPLVIGLTIVAFGTSSPELAVSIQSALNGNDSIALGNVIGSNVANIGLILGVAAIIHPISVQAQVVRREIPIMIAVSIVMWALLMDGQLQYWDGILLTIGIIVYIYYCYYQARKEKEPSVQLEYAEGIPIIKGRIWIPVGLIVIGLGMLIGGGTLFVKGAVELARYFGVREAIIGLTIVAVGTSMPELATSVVAAIKKEGDIAIGNVVGSNIFNILGILGIASLAHPITRKNFNIVDFGVMGLYALVLLPFAWSRFSLDRWEGALLLAGYGGYIYYLLHNIPPV</sequence>
<organism evidence="7">
    <name type="scientific">Kuenenia stuttgartiensis</name>
    <dbReference type="NCBI Taxonomy" id="174633"/>
    <lineage>
        <taxon>Bacteria</taxon>
        <taxon>Pseudomonadati</taxon>
        <taxon>Planctomycetota</taxon>
        <taxon>Candidatus Brocadiia</taxon>
        <taxon>Candidatus Brocadiales</taxon>
        <taxon>Candidatus Brocadiaceae</taxon>
        <taxon>Candidatus Kuenenia</taxon>
    </lineage>
</organism>
<name>Q1Q509_KUEST</name>
<feature type="domain" description="Sodium/calcium exchanger membrane region" evidence="6">
    <location>
        <begin position="176"/>
        <end position="314"/>
    </location>
</feature>
<evidence type="ECO:0000256" key="3">
    <source>
        <dbReference type="ARBA" id="ARBA00022989"/>
    </source>
</evidence>
<dbReference type="InterPro" id="IPR044880">
    <property type="entry name" value="NCX_ion-bd_dom_sf"/>
</dbReference>
<evidence type="ECO:0000256" key="2">
    <source>
        <dbReference type="ARBA" id="ARBA00022692"/>
    </source>
</evidence>
<dbReference type="Pfam" id="PF01699">
    <property type="entry name" value="Na_Ca_ex"/>
    <property type="match status" value="2"/>
</dbReference>
<dbReference type="GO" id="GO:0008273">
    <property type="term" value="F:calcium, potassium:sodium antiporter activity"/>
    <property type="evidence" value="ECO:0007669"/>
    <property type="project" value="TreeGrafter"/>
</dbReference>
<evidence type="ECO:0000259" key="6">
    <source>
        <dbReference type="Pfam" id="PF01699"/>
    </source>
</evidence>
<feature type="transmembrane region" description="Helical" evidence="5">
    <location>
        <begin position="32"/>
        <end position="50"/>
    </location>
</feature>
<evidence type="ECO:0000313" key="7">
    <source>
        <dbReference type="EMBL" id="CAJ75096.1"/>
    </source>
</evidence>
<evidence type="ECO:0000256" key="5">
    <source>
        <dbReference type="SAM" id="Phobius"/>
    </source>
</evidence>
<dbReference type="InterPro" id="IPR004837">
    <property type="entry name" value="NaCa_Exmemb"/>
</dbReference>
<dbReference type="NCBIfam" id="TIGR00367">
    <property type="entry name" value="calcium/sodium antiporter"/>
    <property type="match status" value="1"/>
</dbReference>
<feature type="transmembrane region" description="Helical" evidence="5">
    <location>
        <begin position="209"/>
        <end position="233"/>
    </location>
</feature>
<keyword evidence="2 5" id="KW-0812">Transmembrane</keyword>
<protein>
    <recommendedName>
        <fullName evidence="6">Sodium/calcium exchanger membrane region domain-containing protein</fullName>
    </recommendedName>
</protein>
<feature type="transmembrane region" description="Helical" evidence="5">
    <location>
        <begin position="272"/>
        <end position="291"/>
    </location>
</feature>
<reference evidence="7" key="1">
    <citation type="journal article" date="2006" name="Nature">
        <title>Deciphering the evolution and metabolism of an anammox bacterium from a community genome.</title>
        <authorList>
            <person name="Strous M."/>
            <person name="Pelletier E."/>
            <person name="Mangenot S."/>
            <person name="Rattei T."/>
            <person name="Lehner A."/>
            <person name="Taylor M.W."/>
            <person name="Horn M."/>
            <person name="Daims H."/>
            <person name="Bartol-Mavel D."/>
            <person name="Wincker P."/>
            <person name="Barbe V."/>
            <person name="Fonknechten N."/>
            <person name="Vallenet D."/>
            <person name="Segurens B."/>
            <person name="Schenowitz-Truong C."/>
            <person name="Medigue C."/>
            <person name="Collingro A."/>
            <person name="Snel B."/>
            <person name="Dutilh B.E."/>
            <person name="OpDenCamp H.J.M."/>
            <person name="vanDerDrift C."/>
            <person name="Cirpus I."/>
            <person name="vanDePas-Schoonen K.T."/>
            <person name="Harhangi H.R."/>
            <person name="vanNiftrik L."/>
            <person name="Schmid M."/>
            <person name="Keltjens J."/>
            <person name="vanDeVossenberg J."/>
            <person name="Kartal B."/>
            <person name="Meier H."/>
            <person name="Frishman D."/>
            <person name="Huynen M.A."/>
            <person name="Mewes H."/>
            <person name="Weissenbach J."/>
            <person name="Jetten M.S.M."/>
            <person name="Wagner M."/>
            <person name="LePaslier D."/>
        </authorList>
    </citation>
    <scope>NUCLEOTIDE SEQUENCE</scope>
</reference>
<keyword evidence="3 5" id="KW-1133">Transmembrane helix</keyword>
<evidence type="ECO:0000256" key="1">
    <source>
        <dbReference type="ARBA" id="ARBA00004141"/>
    </source>
</evidence>
<dbReference type="PANTHER" id="PTHR10846">
    <property type="entry name" value="SODIUM/POTASSIUM/CALCIUM EXCHANGER"/>
    <property type="match status" value="1"/>
</dbReference>
<evidence type="ECO:0000256" key="4">
    <source>
        <dbReference type="ARBA" id="ARBA00023136"/>
    </source>
</evidence>
<reference evidence="7" key="2">
    <citation type="submission" date="2006-01" db="EMBL/GenBank/DDBJ databases">
        <authorList>
            <person name="Genoscope"/>
        </authorList>
    </citation>
    <scope>NUCLEOTIDE SEQUENCE</scope>
</reference>
<feature type="transmembrane region" description="Helical" evidence="5">
    <location>
        <begin position="172"/>
        <end position="194"/>
    </location>
</feature>
<accession>Q1Q509</accession>
<feature type="transmembrane region" description="Helical" evidence="5">
    <location>
        <begin position="128"/>
        <end position="146"/>
    </location>
</feature>
<feature type="transmembrane region" description="Helical" evidence="5">
    <location>
        <begin position="298"/>
        <end position="315"/>
    </location>
</feature>
<gene>
    <name evidence="7" type="ORF">kuste4334</name>
</gene>
<feature type="transmembrane region" description="Helical" evidence="5">
    <location>
        <begin position="245"/>
        <end position="266"/>
    </location>
</feature>
<feature type="transmembrane region" description="Helical" evidence="5">
    <location>
        <begin position="70"/>
        <end position="93"/>
    </location>
</feature>
<dbReference type="EMBL" id="CT573071">
    <property type="protein sequence ID" value="CAJ75096.1"/>
    <property type="molecule type" value="Genomic_DNA"/>
</dbReference>
<comment type="subcellular location">
    <subcellularLocation>
        <location evidence="1">Membrane</location>
        <topology evidence="1">Multi-pass membrane protein</topology>
    </subcellularLocation>
</comment>
<keyword evidence="4 5" id="KW-0472">Membrane</keyword>
<feature type="transmembrane region" description="Helical" evidence="5">
    <location>
        <begin position="105"/>
        <end position="122"/>
    </location>
</feature>
<feature type="transmembrane region" description="Helical" evidence="5">
    <location>
        <begin position="6"/>
        <end position="25"/>
    </location>
</feature>
<feature type="domain" description="Sodium/calcium exchanger membrane region" evidence="6">
    <location>
        <begin position="7"/>
        <end position="146"/>
    </location>
</feature>
<dbReference type="GO" id="GO:0005886">
    <property type="term" value="C:plasma membrane"/>
    <property type="evidence" value="ECO:0007669"/>
    <property type="project" value="TreeGrafter"/>
</dbReference>
<dbReference type="InterPro" id="IPR004481">
    <property type="entry name" value="K/Na/Ca-exchanger"/>
</dbReference>
<dbReference type="PANTHER" id="PTHR10846:SF8">
    <property type="entry name" value="INNER MEMBRANE PROTEIN YRBG"/>
    <property type="match status" value="1"/>
</dbReference>
<proteinExistence type="predicted"/>
<dbReference type="GO" id="GO:0006874">
    <property type="term" value="P:intracellular calcium ion homeostasis"/>
    <property type="evidence" value="ECO:0007669"/>
    <property type="project" value="TreeGrafter"/>
</dbReference>